<dbReference type="Proteomes" id="UP000281431">
    <property type="component" value="Unassembled WGS sequence"/>
</dbReference>
<proteinExistence type="predicted"/>
<accession>A0A3N6NQ47</accession>
<comment type="caution">
    <text evidence="1">The sequence shown here is derived from an EMBL/GenBank/DDBJ whole genome shotgun (WGS) entry which is preliminary data.</text>
</comment>
<dbReference type="EMBL" id="REFZ01000003">
    <property type="protein sequence ID" value="RQH01913.1"/>
    <property type="molecule type" value="Genomic_DNA"/>
</dbReference>
<evidence type="ECO:0000313" key="1">
    <source>
        <dbReference type="EMBL" id="RQH01913.1"/>
    </source>
</evidence>
<gene>
    <name evidence="1" type="ORF">EA472_06305</name>
</gene>
<protein>
    <submittedName>
        <fullName evidence="1">Uncharacterized protein</fullName>
    </submittedName>
</protein>
<keyword evidence="2" id="KW-1185">Reference proteome</keyword>
<dbReference type="AlphaFoldDB" id="A0A3N6NQ47"/>
<evidence type="ECO:0000313" key="2">
    <source>
        <dbReference type="Proteomes" id="UP000281431"/>
    </source>
</evidence>
<name>A0A3N6NQ47_NATCH</name>
<organism evidence="1 2">
    <name type="scientific">Natrarchaeobius chitinivorans</name>
    <dbReference type="NCBI Taxonomy" id="1679083"/>
    <lineage>
        <taxon>Archaea</taxon>
        <taxon>Methanobacteriati</taxon>
        <taxon>Methanobacteriota</taxon>
        <taxon>Stenosarchaea group</taxon>
        <taxon>Halobacteria</taxon>
        <taxon>Halobacteriales</taxon>
        <taxon>Natrialbaceae</taxon>
        <taxon>Natrarchaeobius</taxon>
    </lineage>
</organism>
<reference evidence="1 2" key="1">
    <citation type="submission" date="2018-10" db="EMBL/GenBank/DDBJ databases">
        <title>Natrarchaeobius chitinivorans gen. nov., sp. nov., and Natrarchaeobius haloalkaliphilus sp. nov., alkaliphilic, chitin-utilizing haloarchaea from hypersaline alkaline lakes.</title>
        <authorList>
            <person name="Sorokin D.Y."/>
            <person name="Elcheninov A.G."/>
            <person name="Kostrikina N.A."/>
            <person name="Bale N.J."/>
            <person name="Sinninghe Damste J.S."/>
            <person name="Khijniak T.V."/>
            <person name="Kublanov I.V."/>
            <person name="Toshchakov S.V."/>
        </authorList>
    </citation>
    <scope>NUCLEOTIDE SEQUENCE [LARGE SCALE GENOMIC DNA]</scope>
    <source>
        <strain evidence="1 2">AArcht7</strain>
    </source>
</reference>
<dbReference type="OrthoDB" id="204520at2157"/>
<sequence>MSSANDAADTAGVDRPATVCDRCGDRLPEDRVIRLSSDPCPALADRYEGVAETCCPDCIAGIGMLAFTAEARAFAETRS</sequence>